<dbReference type="AlphaFoldDB" id="Q5FN54"/>
<evidence type="ECO:0000259" key="1">
    <source>
        <dbReference type="Pfam" id="PF06114"/>
    </source>
</evidence>
<gene>
    <name evidence="2" type="ordered locus">GOX2462</name>
</gene>
<dbReference type="KEGG" id="gox:GOX2462"/>
<accession>Q5FN54</accession>
<evidence type="ECO:0000313" key="2">
    <source>
        <dbReference type="EMBL" id="AAW62193.1"/>
    </source>
</evidence>
<dbReference type="Pfam" id="PF06114">
    <property type="entry name" value="Peptidase_M78"/>
    <property type="match status" value="1"/>
</dbReference>
<name>Q5FN54_GLUOX</name>
<protein>
    <submittedName>
        <fullName evidence="2">Transcriptional regulator</fullName>
    </submittedName>
</protein>
<dbReference type="Proteomes" id="UP000006375">
    <property type="component" value="Chromosome"/>
</dbReference>
<dbReference type="Gene3D" id="1.10.10.2910">
    <property type="match status" value="1"/>
</dbReference>
<keyword evidence="3" id="KW-1185">Reference proteome</keyword>
<evidence type="ECO:0000313" key="3">
    <source>
        <dbReference type="Proteomes" id="UP000006375"/>
    </source>
</evidence>
<dbReference type="PANTHER" id="PTHR43236">
    <property type="entry name" value="ANTITOXIN HIGA1"/>
    <property type="match status" value="1"/>
</dbReference>
<dbReference type="PANTHER" id="PTHR43236:SF1">
    <property type="entry name" value="BLL7220 PROTEIN"/>
    <property type="match status" value="1"/>
</dbReference>
<proteinExistence type="predicted"/>
<dbReference type="EMBL" id="CP000009">
    <property type="protein sequence ID" value="AAW62193.1"/>
    <property type="molecule type" value="Genomic_DNA"/>
</dbReference>
<dbReference type="STRING" id="290633.GOX2462"/>
<organism evidence="2 3">
    <name type="scientific">Gluconobacter oxydans (strain 621H)</name>
    <name type="common">Gluconobacter suboxydans</name>
    <dbReference type="NCBI Taxonomy" id="290633"/>
    <lineage>
        <taxon>Bacteria</taxon>
        <taxon>Pseudomonadati</taxon>
        <taxon>Pseudomonadota</taxon>
        <taxon>Alphaproteobacteria</taxon>
        <taxon>Acetobacterales</taxon>
        <taxon>Acetobacteraceae</taxon>
        <taxon>Gluconobacter</taxon>
    </lineage>
</organism>
<reference evidence="2 3" key="1">
    <citation type="journal article" date="2005" name="Nat. Biotechnol.">
        <title>Complete genome sequence of the acetic acid bacterium Gluconobacter oxydans.</title>
        <authorList>
            <person name="Prust C."/>
            <person name="Hoffmeister M."/>
            <person name="Liesegang H."/>
            <person name="Wiezer A."/>
            <person name="Fricke W.F."/>
            <person name="Ehrenreich A."/>
            <person name="Gottschalk G."/>
            <person name="Deppenmeier U."/>
        </authorList>
    </citation>
    <scope>NUCLEOTIDE SEQUENCE [LARGE SCALE GENOMIC DNA]</scope>
    <source>
        <strain evidence="2 3">621H</strain>
    </source>
</reference>
<dbReference type="InterPro" id="IPR010359">
    <property type="entry name" value="IrrE_HExxH"/>
</dbReference>
<dbReference type="eggNOG" id="COG2856">
    <property type="taxonomic scope" value="Bacteria"/>
</dbReference>
<dbReference type="InterPro" id="IPR052345">
    <property type="entry name" value="Rad_response_metalloprotease"/>
</dbReference>
<dbReference type="HOGENOM" id="CLU_084682_3_0_5"/>
<feature type="domain" description="IrrE N-terminal-like" evidence="1">
    <location>
        <begin position="42"/>
        <end position="158"/>
    </location>
</feature>
<sequence length="171" mass="20015">MLVFSECRGLSMRERDLANHILNHFGMSNNDQPDLAWIAQIQGINVQYVPWIEGDASGWFRENDGHPIIEISSNKSRTHQRFTLAHELGHYFMNHGDRARDTYQQFRLREPEEISANRFAAEILMPKSKVEEFLSQGLSQAQMAERFGVSYESMGYRLDNLGYEYDREYVF</sequence>